<name>A0A6C0K1Z8_9ZZZZ</name>
<dbReference type="AlphaFoldDB" id="A0A6C0K1Z8"/>
<reference evidence="1" key="1">
    <citation type="journal article" date="2020" name="Nature">
        <title>Giant virus diversity and host interactions through global metagenomics.</title>
        <authorList>
            <person name="Schulz F."/>
            <person name="Roux S."/>
            <person name="Paez-Espino D."/>
            <person name="Jungbluth S."/>
            <person name="Walsh D.A."/>
            <person name="Denef V.J."/>
            <person name="McMahon K.D."/>
            <person name="Konstantinidis K.T."/>
            <person name="Eloe-Fadrosh E.A."/>
            <person name="Kyrpides N.C."/>
            <person name="Woyke T."/>
        </authorList>
    </citation>
    <scope>NUCLEOTIDE SEQUENCE</scope>
    <source>
        <strain evidence="1">GVMAG-S-1101165-84</strain>
    </source>
</reference>
<sequence length="160" mass="17841">MLSKVPTIDLTIYYKEPALKVAEYSGRGYDEHTIAPSAYVIDRKKVMDMKSGRPVAGAGAAASDDVLTPTTDGRVIEIESNLPAFYTTHHYFVGYPGRIRNRILLILDAYDNKKDLSEEDYAILKGLKTSPVDLTMYKQIVANSRHEGNASKWSAKIKDL</sequence>
<organism evidence="1">
    <name type="scientific">viral metagenome</name>
    <dbReference type="NCBI Taxonomy" id="1070528"/>
    <lineage>
        <taxon>unclassified sequences</taxon>
        <taxon>metagenomes</taxon>
        <taxon>organismal metagenomes</taxon>
    </lineage>
</organism>
<protein>
    <submittedName>
        <fullName evidence="1">Uncharacterized protein</fullName>
    </submittedName>
</protein>
<evidence type="ECO:0000313" key="1">
    <source>
        <dbReference type="EMBL" id="QHU11161.1"/>
    </source>
</evidence>
<dbReference type="EMBL" id="MN740779">
    <property type="protein sequence ID" value="QHU11161.1"/>
    <property type="molecule type" value="Genomic_DNA"/>
</dbReference>
<proteinExistence type="predicted"/>
<accession>A0A6C0K1Z8</accession>